<gene>
    <name evidence="8" type="ORF">KP79_PYT09119</name>
</gene>
<organism evidence="8 9">
    <name type="scientific">Mizuhopecten yessoensis</name>
    <name type="common">Japanese scallop</name>
    <name type="synonym">Patinopecten yessoensis</name>
    <dbReference type="NCBI Taxonomy" id="6573"/>
    <lineage>
        <taxon>Eukaryota</taxon>
        <taxon>Metazoa</taxon>
        <taxon>Spiralia</taxon>
        <taxon>Lophotrochozoa</taxon>
        <taxon>Mollusca</taxon>
        <taxon>Bivalvia</taxon>
        <taxon>Autobranchia</taxon>
        <taxon>Pteriomorphia</taxon>
        <taxon>Pectinida</taxon>
        <taxon>Pectinoidea</taxon>
        <taxon>Pectinidae</taxon>
        <taxon>Mizuhopecten</taxon>
    </lineage>
</organism>
<dbReference type="PANTHER" id="PTHR13581">
    <property type="entry name" value="MRG-BINDING PROTEIN"/>
    <property type="match status" value="1"/>
</dbReference>
<feature type="compositionally biased region" description="Polar residues" evidence="7">
    <location>
        <begin position="142"/>
        <end position="153"/>
    </location>
</feature>
<dbReference type="EMBL" id="NEDP02005573">
    <property type="protein sequence ID" value="OWF38090.1"/>
    <property type="molecule type" value="Genomic_DNA"/>
</dbReference>
<evidence type="ECO:0000256" key="4">
    <source>
        <dbReference type="ARBA" id="ARBA00023015"/>
    </source>
</evidence>
<name>A0A210PNK9_MIZYE</name>
<feature type="region of interest" description="Disordered" evidence="7">
    <location>
        <begin position="89"/>
        <end position="181"/>
    </location>
</feature>
<accession>A0A210PNK9</accession>
<dbReference type="STRING" id="6573.A0A210PNK9"/>
<keyword evidence="3" id="KW-0156">Chromatin regulator</keyword>
<evidence type="ECO:0000313" key="8">
    <source>
        <dbReference type="EMBL" id="OWF38090.1"/>
    </source>
</evidence>
<reference evidence="8 9" key="1">
    <citation type="journal article" date="2017" name="Nat. Ecol. Evol.">
        <title>Scallop genome provides insights into evolution of bilaterian karyotype and development.</title>
        <authorList>
            <person name="Wang S."/>
            <person name="Zhang J."/>
            <person name="Jiao W."/>
            <person name="Li J."/>
            <person name="Xun X."/>
            <person name="Sun Y."/>
            <person name="Guo X."/>
            <person name="Huan P."/>
            <person name="Dong B."/>
            <person name="Zhang L."/>
            <person name="Hu X."/>
            <person name="Sun X."/>
            <person name="Wang J."/>
            <person name="Zhao C."/>
            <person name="Wang Y."/>
            <person name="Wang D."/>
            <person name="Huang X."/>
            <person name="Wang R."/>
            <person name="Lv J."/>
            <person name="Li Y."/>
            <person name="Zhang Z."/>
            <person name="Liu B."/>
            <person name="Lu W."/>
            <person name="Hui Y."/>
            <person name="Liang J."/>
            <person name="Zhou Z."/>
            <person name="Hou R."/>
            <person name="Li X."/>
            <person name="Liu Y."/>
            <person name="Li H."/>
            <person name="Ning X."/>
            <person name="Lin Y."/>
            <person name="Zhao L."/>
            <person name="Xing Q."/>
            <person name="Dou J."/>
            <person name="Li Y."/>
            <person name="Mao J."/>
            <person name="Guo H."/>
            <person name="Dou H."/>
            <person name="Li T."/>
            <person name="Mu C."/>
            <person name="Jiang W."/>
            <person name="Fu Q."/>
            <person name="Fu X."/>
            <person name="Miao Y."/>
            <person name="Liu J."/>
            <person name="Yu Q."/>
            <person name="Li R."/>
            <person name="Liao H."/>
            <person name="Li X."/>
            <person name="Kong Y."/>
            <person name="Jiang Z."/>
            <person name="Chourrout D."/>
            <person name="Li R."/>
            <person name="Bao Z."/>
        </authorList>
    </citation>
    <scope>NUCLEOTIDE SEQUENCE [LARGE SCALE GENOMIC DNA]</scope>
    <source>
        <strain evidence="8 9">PY_sf001</strain>
    </source>
</reference>
<comment type="subcellular location">
    <subcellularLocation>
        <location evidence="1">Nucleus</location>
    </subcellularLocation>
</comment>
<evidence type="ECO:0000256" key="3">
    <source>
        <dbReference type="ARBA" id="ARBA00022853"/>
    </source>
</evidence>
<keyword evidence="5" id="KW-0804">Transcription</keyword>
<keyword evidence="6" id="KW-0539">Nucleus</keyword>
<evidence type="ECO:0000256" key="6">
    <source>
        <dbReference type="ARBA" id="ARBA00023242"/>
    </source>
</evidence>
<dbReference type="Proteomes" id="UP000242188">
    <property type="component" value="Unassembled WGS sequence"/>
</dbReference>
<evidence type="ECO:0000313" key="9">
    <source>
        <dbReference type="Proteomes" id="UP000242188"/>
    </source>
</evidence>
<evidence type="ECO:0000256" key="2">
    <source>
        <dbReference type="ARBA" id="ARBA00007117"/>
    </source>
</evidence>
<comment type="similarity">
    <text evidence="2">Belongs to the EAF7 family.</text>
</comment>
<keyword evidence="9" id="KW-1185">Reference proteome</keyword>
<keyword evidence="4" id="KW-0805">Transcription regulation</keyword>
<comment type="caution">
    <text evidence="8">The sequence shown here is derived from an EMBL/GenBank/DDBJ whole genome shotgun (WGS) entry which is preliminary data.</text>
</comment>
<evidence type="ECO:0000256" key="7">
    <source>
        <dbReference type="SAM" id="MobiDB-lite"/>
    </source>
</evidence>
<feature type="compositionally biased region" description="Basic and acidic residues" evidence="7">
    <location>
        <begin position="103"/>
        <end position="121"/>
    </location>
</feature>
<proteinExistence type="inferred from homology"/>
<dbReference type="GO" id="GO:0005634">
    <property type="term" value="C:nucleus"/>
    <property type="evidence" value="ECO:0007669"/>
    <property type="project" value="UniProtKB-SubCell"/>
</dbReference>
<dbReference type="PANTHER" id="PTHR13581:SF5">
    <property type="entry name" value="MRG_MORF4L-BINDING PROTEIN"/>
    <property type="match status" value="1"/>
</dbReference>
<dbReference type="InterPro" id="IPR012423">
    <property type="entry name" value="Eaf7/MRGBP"/>
</dbReference>
<sequence length="181" mass="20837">MADAETVEMEVSLFHAMRGHKPVGVNRHFQMLVIHDKLNNSFSRKVTSKQIWNRLITMYDLTALNESEILPFPNKEVDFLLPDEDFSDFTPKEFPRSNFTSHKFQDDSKSDKSDTSSKDTHISVSKPTKADKHESKPENKHTSNLVHGNTPENSPKRKRTRQTHSTHTSPATPEVPSKRRR</sequence>
<dbReference type="GO" id="GO:0006357">
    <property type="term" value="P:regulation of transcription by RNA polymerase II"/>
    <property type="evidence" value="ECO:0007669"/>
    <property type="project" value="TreeGrafter"/>
</dbReference>
<dbReference type="GO" id="GO:0035267">
    <property type="term" value="C:NuA4 histone acetyltransferase complex"/>
    <property type="evidence" value="ECO:0007669"/>
    <property type="project" value="TreeGrafter"/>
</dbReference>
<dbReference type="OrthoDB" id="5595141at2759"/>
<feature type="compositionally biased region" description="Basic and acidic residues" evidence="7">
    <location>
        <begin position="128"/>
        <end position="141"/>
    </location>
</feature>
<evidence type="ECO:0000256" key="1">
    <source>
        <dbReference type="ARBA" id="ARBA00004123"/>
    </source>
</evidence>
<evidence type="ECO:0000256" key="5">
    <source>
        <dbReference type="ARBA" id="ARBA00023163"/>
    </source>
</evidence>
<dbReference type="Pfam" id="PF07904">
    <property type="entry name" value="Eaf7"/>
    <property type="match status" value="1"/>
</dbReference>
<dbReference type="GO" id="GO:0006325">
    <property type="term" value="P:chromatin organization"/>
    <property type="evidence" value="ECO:0007669"/>
    <property type="project" value="UniProtKB-KW"/>
</dbReference>
<dbReference type="AlphaFoldDB" id="A0A210PNK9"/>
<protein>
    <submittedName>
        <fullName evidence="8">MRG/MORF4L-binding protein</fullName>
    </submittedName>
</protein>